<dbReference type="Proteomes" id="UP001177003">
    <property type="component" value="Chromosome 2"/>
</dbReference>
<evidence type="ECO:0000313" key="3">
    <source>
        <dbReference type="Proteomes" id="UP001177003"/>
    </source>
</evidence>
<dbReference type="AlphaFoldDB" id="A0AA35YEK8"/>
<reference evidence="2" key="1">
    <citation type="submission" date="2023-04" db="EMBL/GenBank/DDBJ databases">
        <authorList>
            <person name="Vijverberg K."/>
            <person name="Xiong W."/>
            <person name="Schranz E."/>
        </authorList>
    </citation>
    <scope>NUCLEOTIDE SEQUENCE</scope>
</reference>
<sequence length="200" mass="22216">MSPQWNHLGKKPVGIFEGKTITLLDLLHRKHNVNLALVTEDVMIPDSSNHSESNMDSTLEVSQSEIYKSVPPNLFSKGVKLDSDHGRPPIVSTRASSIGFILKKHSESAQNDQLIQMSLPKWKHSGRETRSQSLNDLDNYAILDVTGSKRNLKGPIITVFHECLIEPDRKMKHVESEAEASQLAKSGSEDAAKNPPKTPF</sequence>
<proteinExistence type="predicted"/>
<dbReference type="EMBL" id="OX465078">
    <property type="protein sequence ID" value="CAI9271981.1"/>
    <property type="molecule type" value="Genomic_DNA"/>
</dbReference>
<accession>A0AA35YEK8</accession>
<gene>
    <name evidence="2" type="ORF">LSALG_LOCUS12228</name>
</gene>
<keyword evidence="3" id="KW-1185">Reference proteome</keyword>
<name>A0AA35YEK8_LACSI</name>
<evidence type="ECO:0000256" key="1">
    <source>
        <dbReference type="SAM" id="MobiDB-lite"/>
    </source>
</evidence>
<feature type="region of interest" description="Disordered" evidence="1">
    <location>
        <begin position="174"/>
        <end position="200"/>
    </location>
</feature>
<organism evidence="2 3">
    <name type="scientific">Lactuca saligna</name>
    <name type="common">Willowleaf lettuce</name>
    <dbReference type="NCBI Taxonomy" id="75948"/>
    <lineage>
        <taxon>Eukaryota</taxon>
        <taxon>Viridiplantae</taxon>
        <taxon>Streptophyta</taxon>
        <taxon>Embryophyta</taxon>
        <taxon>Tracheophyta</taxon>
        <taxon>Spermatophyta</taxon>
        <taxon>Magnoliopsida</taxon>
        <taxon>eudicotyledons</taxon>
        <taxon>Gunneridae</taxon>
        <taxon>Pentapetalae</taxon>
        <taxon>asterids</taxon>
        <taxon>campanulids</taxon>
        <taxon>Asterales</taxon>
        <taxon>Asteraceae</taxon>
        <taxon>Cichorioideae</taxon>
        <taxon>Cichorieae</taxon>
        <taxon>Lactucinae</taxon>
        <taxon>Lactuca</taxon>
    </lineage>
</organism>
<evidence type="ECO:0000313" key="2">
    <source>
        <dbReference type="EMBL" id="CAI9271981.1"/>
    </source>
</evidence>
<protein>
    <submittedName>
        <fullName evidence="2">Uncharacterized protein</fullName>
    </submittedName>
</protein>